<accession>A0ACD5A5H5</accession>
<sequence length="519" mass="52939">MINAQGIHEAHPTEPGTALLLAAAPVGKGCLIDAAAVLPALAAVPPSALTGTAAATVVELADPLDPQNVLTRIRTAAARPGPFHLYVTGQLHLDHRQRLLHLALARTTPSTLRYTALPWHWLTGELALRRPHITTVVLDLVADADAWQHVRVGGVGLGHGVRVFGRVSPPPPRRTTLTPGYLKAYADIWRAGERPGAARLHEAAAARSGPPEALFLALDTTFGPHTPTPAPTPAPIPAVAPAPTPVPIPAETPVPTPVSAVASAPTPVPIPAETPVPTPVSAVASAPTPVPIPAETLAPTPVPAVAPAPAPAPVPAGATAPVPAVAPAPTRAPAAAVAAPVPASTAVPAPIPGQVPSPVGAARPQSRSVPRPSAPPAPEGDPHPALLAAAHAGRHAEAAGIAALWESEALRTHGAGSPQAIHWLEVRADLARLAGDPARSFALWTAAAEARLARGEAPADEDVEAAVDRAHHQWEQLADPVDTRTHAAALTALRQRVPGRRPGAVEAIRRRLAAPAPTS</sequence>
<dbReference type="EMBL" id="CP146022">
    <property type="protein sequence ID" value="WWQ62335.1"/>
    <property type="molecule type" value="Genomic_DNA"/>
</dbReference>
<proteinExistence type="predicted"/>
<reference evidence="1" key="1">
    <citation type="journal article" date="2025" name="Int. J. Syst. Evol. Microbiol.">
        <title>Streptomyces citrinus sp. nov., with yellow diffusible pigment.</title>
        <authorList>
            <person name="He Y."/>
            <person name="Yang E."/>
            <person name="Xu J."/>
            <person name="Sun Y."/>
            <person name="Sun L."/>
        </authorList>
    </citation>
    <scope>NUCLEOTIDE SEQUENCE</scope>
    <source>
        <strain evidence="1">Q6</strain>
    </source>
</reference>
<gene>
    <name evidence="1" type="ORF">V2W30_02465</name>
</gene>
<protein>
    <submittedName>
        <fullName evidence="1">Uncharacterized protein</fullName>
    </submittedName>
</protein>
<evidence type="ECO:0000313" key="2">
    <source>
        <dbReference type="Proteomes" id="UP001432251"/>
    </source>
</evidence>
<evidence type="ECO:0000313" key="1">
    <source>
        <dbReference type="EMBL" id="WWQ62335.1"/>
    </source>
</evidence>
<organism evidence="1 2">
    <name type="scientific">Streptomyces citrinus</name>
    <dbReference type="NCBI Taxonomy" id="3118173"/>
    <lineage>
        <taxon>Bacteria</taxon>
        <taxon>Bacillati</taxon>
        <taxon>Actinomycetota</taxon>
        <taxon>Actinomycetes</taxon>
        <taxon>Kitasatosporales</taxon>
        <taxon>Streptomycetaceae</taxon>
        <taxon>Streptomyces</taxon>
    </lineage>
</organism>
<dbReference type="Proteomes" id="UP001432251">
    <property type="component" value="Chromosome"/>
</dbReference>
<keyword evidence="2" id="KW-1185">Reference proteome</keyword>
<name>A0ACD5A5H5_9ACTN</name>